<protein>
    <submittedName>
        <fullName evidence="2">Uncharacterized protein</fullName>
    </submittedName>
</protein>
<proteinExistence type="predicted"/>
<feature type="compositionally biased region" description="Polar residues" evidence="1">
    <location>
        <begin position="23"/>
        <end position="35"/>
    </location>
</feature>
<dbReference type="AlphaFoldDB" id="A0A381NJR0"/>
<dbReference type="EMBL" id="UINC01000405">
    <property type="protein sequence ID" value="SUZ54747.1"/>
    <property type="molecule type" value="Genomic_DNA"/>
</dbReference>
<organism evidence="2">
    <name type="scientific">marine metagenome</name>
    <dbReference type="NCBI Taxonomy" id="408172"/>
    <lineage>
        <taxon>unclassified sequences</taxon>
        <taxon>metagenomes</taxon>
        <taxon>ecological metagenomes</taxon>
    </lineage>
</organism>
<feature type="region of interest" description="Disordered" evidence="1">
    <location>
        <begin position="23"/>
        <end position="47"/>
    </location>
</feature>
<name>A0A381NJR0_9ZZZZ</name>
<evidence type="ECO:0000256" key="1">
    <source>
        <dbReference type="SAM" id="MobiDB-lite"/>
    </source>
</evidence>
<gene>
    <name evidence="2" type="ORF">METZ01_LOCUS7601</name>
</gene>
<evidence type="ECO:0000313" key="2">
    <source>
        <dbReference type="EMBL" id="SUZ54747.1"/>
    </source>
</evidence>
<sequence>MLVEQLSLIMGKKSSKLALEDSLNNSNSASQQEIISKSKVGEMPSSS</sequence>
<accession>A0A381NJR0</accession>
<reference evidence="2" key="1">
    <citation type="submission" date="2018-05" db="EMBL/GenBank/DDBJ databases">
        <authorList>
            <person name="Lanie J.A."/>
            <person name="Ng W.-L."/>
            <person name="Kazmierczak K.M."/>
            <person name="Andrzejewski T.M."/>
            <person name="Davidsen T.M."/>
            <person name="Wayne K.J."/>
            <person name="Tettelin H."/>
            <person name="Glass J.I."/>
            <person name="Rusch D."/>
            <person name="Podicherti R."/>
            <person name="Tsui H.-C.T."/>
            <person name="Winkler M.E."/>
        </authorList>
    </citation>
    <scope>NUCLEOTIDE SEQUENCE</scope>
</reference>